<evidence type="ECO:0000256" key="2">
    <source>
        <dbReference type="ARBA" id="ARBA00022618"/>
    </source>
</evidence>
<evidence type="ECO:0000256" key="5">
    <source>
        <dbReference type="HAMAP-Rule" id="MF_01804"/>
    </source>
</evidence>
<protein>
    <recommendedName>
        <fullName evidence="5">Segregation and condensation protein B</fullName>
    </recommendedName>
</protein>
<dbReference type="PANTHER" id="PTHR34298:SF2">
    <property type="entry name" value="SEGREGATION AND CONDENSATION PROTEIN B"/>
    <property type="match status" value="1"/>
</dbReference>
<dbReference type="HAMAP" id="MF_01804">
    <property type="entry name" value="ScpB"/>
    <property type="match status" value="1"/>
</dbReference>
<keyword evidence="2 5" id="KW-0132">Cell division</keyword>
<organism evidence="6 7">
    <name type="scientific">Bacillus seohaeanensis</name>
    <dbReference type="NCBI Taxonomy" id="284580"/>
    <lineage>
        <taxon>Bacteria</taxon>
        <taxon>Bacillati</taxon>
        <taxon>Bacillota</taxon>
        <taxon>Bacilli</taxon>
        <taxon>Bacillales</taxon>
        <taxon>Bacillaceae</taxon>
        <taxon>Bacillus</taxon>
    </lineage>
</organism>
<evidence type="ECO:0000313" key="6">
    <source>
        <dbReference type="EMBL" id="MFD2679561.1"/>
    </source>
</evidence>
<name>A0ABW5RN72_9BACI</name>
<comment type="subunit">
    <text evidence="5">Homodimer. Homodimerization may be required to stabilize the binding of ScpA to the Smc head domains. Component of a cohesin-like complex composed of ScpA, ScpB and the Smc homodimer, in which ScpA and ScpB bind to the head domain of Smc. The presence of the three proteins is required for the association of the complex with DNA.</text>
</comment>
<dbReference type="SUPFAM" id="SSF46785">
    <property type="entry name" value="Winged helix' DNA-binding domain"/>
    <property type="match status" value="2"/>
</dbReference>
<comment type="caution">
    <text evidence="6">The sequence shown here is derived from an EMBL/GenBank/DDBJ whole genome shotgun (WGS) entry which is preliminary data.</text>
</comment>
<comment type="function">
    <text evidence="5">Participates in chromosomal partition during cell division. May act via the formation of a condensin-like complex containing Smc and ScpA that pull DNA away from mid-cell into both cell halves.</text>
</comment>
<dbReference type="Proteomes" id="UP001597506">
    <property type="component" value="Unassembled WGS sequence"/>
</dbReference>
<dbReference type="EMBL" id="JBHUMF010000004">
    <property type="protein sequence ID" value="MFD2679561.1"/>
    <property type="molecule type" value="Genomic_DNA"/>
</dbReference>
<keyword evidence="3 5" id="KW-0159">Chromosome partition</keyword>
<sequence>MNIINWKGILESLLFAAGDEGLSLKQVCSVLEIEEHQALDTLHALMEEYEENEERGITLKELAGTYQLVTKKVHAPYLKKLVESPTVSSLSQAALETLAIIAYKQPITRIEVEEIRGVKTERPLQALVSKGLAKEVGRAEGPGRAILYGTTTEFLDYFGLKNIKELPPLPENIQEELMQDEADLFFEKFQETIDSRS</sequence>
<dbReference type="PANTHER" id="PTHR34298">
    <property type="entry name" value="SEGREGATION AND CONDENSATION PROTEIN B"/>
    <property type="match status" value="1"/>
</dbReference>
<comment type="similarity">
    <text evidence="5">Belongs to the ScpB family.</text>
</comment>
<evidence type="ECO:0000313" key="7">
    <source>
        <dbReference type="Proteomes" id="UP001597506"/>
    </source>
</evidence>
<dbReference type="NCBIfam" id="TIGR00281">
    <property type="entry name" value="SMC-Scp complex subunit ScpB"/>
    <property type="match status" value="1"/>
</dbReference>
<evidence type="ECO:0000256" key="1">
    <source>
        <dbReference type="ARBA" id="ARBA00022490"/>
    </source>
</evidence>
<gene>
    <name evidence="5 6" type="primary">scpB</name>
    <name evidence="6" type="ORF">ACFSUL_02230</name>
</gene>
<dbReference type="Gene3D" id="1.10.10.10">
    <property type="entry name" value="Winged helix-like DNA-binding domain superfamily/Winged helix DNA-binding domain"/>
    <property type="match status" value="2"/>
</dbReference>
<dbReference type="InterPro" id="IPR036390">
    <property type="entry name" value="WH_DNA-bd_sf"/>
</dbReference>
<dbReference type="InterPro" id="IPR036388">
    <property type="entry name" value="WH-like_DNA-bd_sf"/>
</dbReference>
<keyword evidence="1 5" id="KW-0963">Cytoplasm</keyword>
<keyword evidence="7" id="KW-1185">Reference proteome</keyword>
<evidence type="ECO:0000256" key="4">
    <source>
        <dbReference type="ARBA" id="ARBA00023306"/>
    </source>
</evidence>
<comment type="subcellular location">
    <subcellularLocation>
        <location evidence="5">Cytoplasm</location>
    </subcellularLocation>
    <text evidence="5">Associated with two foci at the outer edges of the nucleoid region in young cells, and at four foci within both cell halves in older cells.</text>
</comment>
<reference evidence="7" key="1">
    <citation type="journal article" date="2019" name="Int. J. Syst. Evol. Microbiol.">
        <title>The Global Catalogue of Microorganisms (GCM) 10K type strain sequencing project: providing services to taxonomists for standard genome sequencing and annotation.</title>
        <authorList>
            <consortium name="The Broad Institute Genomics Platform"/>
            <consortium name="The Broad Institute Genome Sequencing Center for Infectious Disease"/>
            <person name="Wu L."/>
            <person name="Ma J."/>
        </authorList>
    </citation>
    <scope>NUCLEOTIDE SEQUENCE [LARGE SCALE GENOMIC DNA]</scope>
    <source>
        <strain evidence="7">KCTC 3913</strain>
    </source>
</reference>
<dbReference type="RefSeq" id="WP_377932304.1">
    <property type="nucleotide sequence ID" value="NZ_JBHUMF010000004.1"/>
</dbReference>
<proteinExistence type="inferred from homology"/>
<dbReference type="PIRSF" id="PIRSF019345">
    <property type="entry name" value="ScpB"/>
    <property type="match status" value="1"/>
</dbReference>
<evidence type="ECO:0000256" key="3">
    <source>
        <dbReference type="ARBA" id="ARBA00022829"/>
    </source>
</evidence>
<dbReference type="Pfam" id="PF04079">
    <property type="entry name" value="SMC_ScpB"/>
    <property type="match status" value="1"/>
</dbReference>
<dbReference type="InterPro" id="IPR005234">
    <property type="entry name" value="ScpB_csome_segregation"/>
</dbReference>
<accession>A0ABW5RN72</accession>
<keyword evidence="4 5" id="KW-0131">Cell cycle</keyword>